<accession>A0A1X0RYG2</accession>
<dbReference type="Pfam" id="PF08991">
    <property type="entry name" value="CMC4"/>
    <property type="match status" value="1"/>
</dbReference>
<dbReference type="SUPFAM" id="SSF47072">
    <property type="entry name" value="Cysteine alpha-hairpin motif"/>
    <property type="match status" value="1"/>
</dbReference>
<evidence type="ECO:0000313" key="8">
    <source>
        <dbReference type="Proteomes" id="UP000242381"/>
    </source>
</evidence>
<organism evidence="7 8">
    <name type="scientific">Rhizopus microsporus</name>
    <dbReference type="NCBI Taxonomy" id="58291"/>
    <lineage>
        <taxon>Eukaryota</taxon>
        <taxon>Fungi</taxon>
        <taxon>Fungi incertae sedis</taxon>
        <taxon>Mucoromycota</taxon>
        <taxon>Mucoromycotina</taxon>
        <taxon>Mucoromycetes</taxon>
        <taxon>Mucorales</taxon>
        <taxon>Mucorineae</taxon>
        <taxon>Rhizopodaceae</taxon>
        <taxon>Rhizopus</taxon>
    </lineage>
</organism>
<evidence type="ECO:0000256" key="3">
    <source>
        <dbReference type="ARBA" id="ARBA00019406"/>
    </source>
</evidence>
<evidence type="ECO:0000256" key="1">
    <source>
        <dbReference type="ARBA" id="ARBA00004569"/>
    </source>
</evidence>
<dbReference type="GO" id="GO:0005758">
    <property type="term" value="C:mitochondrial intermembrane space"/>
    <property type="evidence" value="ECO:0007669"/>
    <property type="project" value="UniProtKB-SubCell"/>
</dbReference>
<proteinExistence type="inferred from homology"/>
<dbReference type="AlphaFoldDB" id="A0A1X0RYG2"/>
<reference evidence="7 8" key="1">
    <citation type="journal article" date="2016" name="Proc. Natl. Acad. Sci. U.S.A.">
        <title>Lipid metabolic changes in an early divergent fungus govern the establishment of a mutualistic symbiosis with endobacteria.</title>
        <authorList>
            <person name="Lastovetsky O.A."/>
            <person name="Gaspar M.L."/>
            <person name="Mondo S.J."/>
            <person name="LaButti K.M."/>
            <person name="Sandor L."/>
            <person name="Grigoriev I.V."/>
            <person name="Henry S.A."/>
            <person name="Pawlowska T.E."/>
        </authorList>
    </citation>
    <scope>NUCLEOTIDE SEQUENCE [LARGE SCALE GENOMIC DNA]</scope>
    <source>
        <strain evidence="7 8">ATCC 11559</strain>
    </source>
</reference>
<protein>
    <recommendedName>
        <fullName evidence="3">Cx9C motif-containing protein 4, mitochondrial</fullName>
    </recommendedName>
</protein>
<evidence type="ECO:0000256" key="4">
    <source>
        <dbReference type="ARBA" id="ARBA00023128"/>
    </source>
</evidence>
<feature type="disulfide bond" evidence="6">
    <location>
        <begin position="41"/>
        <end position="54"/>
    </location>
</feature>
<dbReference type="Gene3D" id="1.10.287.1130">
    <property type="entry name" value="CytochromE C oxidase copper chaperone"/>
    <property type="match status" value="1"/>
</dbReference>
<evidence type="ECO:0000256" key="5">
    <source>
        <dbReference type="ARBA" id="ARBA00023157"/>
    </source>
</evidence>
<evidence type="ECO:0000256" key="6">
    <source>
        <dbReference type="PIRSR" id="PIRSR627179-50"/>
    </source>
</evidence>
<dbReference type="OMA" id="KSVCCPE"/>
<feature type="disulfide bond" evidence="6">
    <location>
        <begin position="19"/>
        <end position="30"/>
    </location>
</feature>
<dbReference type="InterPro" id="IPR009069">
    <property type="entry name" value="Cys_alpha_HP_mot_SF"/>
</dbReference>
<dbReference type="PROSITE" id="PS51808">
    <property type="entry name" value="CHCH"/>
    <property type="match status" value="1"/>
</dbReference>
<dbReference type="InterPro" id="IPR027179">
    <property type="entry name" value="CMC4"/>
</dbReference>
<comment type="subcellular location">
    <subcellularLocation>
        <location evidence="1">Mitochondrion intermembrane space</location>
    </subcellularLocation>
</comment>
<keyword evidence="4" id="KW-0496">Mitochondrion</keyword>
<dbReference type="PANTHER" id="PTHR15590:SF0">
    <property type="entry name" value="CX9C MOTIF-CONTAINING PROTEIN 4"/>
    <property type="match status" value="1"/>
</dbReference>
<dbReference type="PANTHER" id="PTHR15590">
    <property type="entry name" value="CX9C MOTIF-CONTAINING PROTEIN 4"/>
    <property type="match status" value="1"/>
</dbReference>
<evidence type="ECO:0000313" key="7">
    <source>
        <dbReference type="EMBL" id="ORE17103.1"/>
    </source>
</evidence>
<keyword evidence="5 6" id="KW-1015">Disulfide bond</keyword>
<gene>
    <name evidence="7" type="ORF">BCV71DRAFT_227732</name>
</gene>
<comment type="similarity">
    <text evidence="2">Belongs to the CMC4 family.</text>
</comment>
<sequence>MSNQQKPPCQKYACDIQDCLAKNNYQESKCQDLIDKLDKCCQDLIDSGGKSVCCPEKKYKNNPKTK</sequence>
<name>A0A1X0RYG2_RHIZD</name>
<evidence type="ECO:0000256" key="2">
    <source>
        <dbReference type="ARBA" id="ARBA00009858"/>
    </source>
</evidence>
<feature type="disulfide bond" evidence="6">
    <location>
        <begin position="9"/>
        <end position="40"/>
    </location>
</feature>
<dbReference type="Proteomes" id="UP000242381">
    <property type="component" value="Unassembled WGS sequence"/>
</dbReference>
<dbReference type="EMBL" id="KV921365">
    <property type="protein sequence ID" value="ORE17103.1"/>
    <property type="molecule type" value="Genomic_DNA"/>
</dbReference>